<evidence type="ECO:0000256" key="9">
    <source>
        <dbReference type="ARBA" id="ARBA00052833"/>
    </source>
</evidence>
<dbReference type="GO" id="GO:0004731">
    <property type="term" value="F:purine-nucleoside phosphorylase activity"/>
    <property type="evidence" value="ECO:0007669"/>
    <property type="project" value="UniProtKB-UniRule"/>
</dbReference>
<feature type="binding site" description="in other chain" evidence="11">
    <location>
        <position position="55"/>
    </location>
    <ligand>
        <name>phosphate</name>
        <dbReference type="ChEBI" id="CHEBI:43474"/>
        <note>ligand shared between dimeric partners</note>
    </ligand>
</feature>
<comment type="catalytic activity">
    <reaction evidence="5">
        <text>2'-deoxyinosine + phosphate = 2-deoxy-alpha-D-ribose 1-phosphate + hypoxanthine</text>
        <dbReference type="Rhea" id="RHEA:27750"/>
        <dbReference type="ChEBI" id="CHEBI:17368"/>
        <dbReference type="ChEBI" id="CHEBI:28997"/>
        <dbReference type="ChEBI" id="CHEBI:43474"/>
        <dbReference type="ChEBI" id="CHEBI:57259"/>
        <dbReference type="EC" id="2.4.2.1"/>
    </reaction>
</comment>
<dbReference type="PATRIC" id="fig|338187.36.peg.3300"/>
<dbReference type="NCBIfam" id="NF004489">
    <property type="entry name" value="PRK05819.1"/>
    <property type="match status" value="1"/>
</dbReference>
<comment type="catalytic activity">
    <reaction evidence="9">
        <text>2'-deoxyadenosine + phosphate = 2-deoxy-alpha-D-ribose 1-phosphate + adenine</text>
        <dbReference type="Rhea" id="RHEA:27742"/>
        <dbReference type="ChEBI" id="CHEBI:16708"/>
        <dbReference type="ChEBI" id="CHEBI:17256"/>
        <dbReference type="ChEBI" id="CHEBI:43474"/>
        <dbReference type="ChEBI" id="CHEBI:57259"/>
        <dbReference type="EC" id="2.4.2.1"/>
    </reaction>
</comment>
<evidence type="ECO:0000256" key="4">
    <source>
        <dbReference type="ARBA" id="ARBA00023929"/>
    </source>
</evidence>
<dbReference type="PANTHER" id="PTHR43691">
    <property type="entry name" value="URIDINE PHOSPHORYLASE"/>
    <property type="match status" value="1"/>
</dbReference>
<evidence type="ECO:0000256" key="3">
    <source>
        <dbReference type="ARBA" id="ARBA00022679"/>
    </source>
</evidence>
<dbReference type="InterPro" id="IPR018016">
    <property type="entry name" value="Nucleoside_phosphorylase_CS"/>
</dbReference>
<dbReference type="SUPFAM" id="SSF53167">
    <property type="entry name" value="Purine and uridine phosphorylases"/>
    <property type="match status" value="1"/>
</dbReference>
<dbReference type="GO" id="GO:0005829">
    <property type="term" value="C:cytosol"/>
    <property type="evidence" value="ECO:0007669"/>
    <property type="project" value="TreeGrafter"/>
</dbReference>
<evidence type="ECO:0000256" key="10">
    <source>
        <dbReference type="ARBA" id="ARBA00062555"/>
    </source>
</evidence>
<feature type="active site" description="Proton donor" evidence="11">
    <location>
        <position position="235"/>
    </location>
</feature>
<proteinExistence type="inferred from homology"/>
<dbReference type="KEGG" id="vha:VIBHAR_03374"/>
<feature type="binding site" evidence="11">
    <location>
        <position position="74"/>
    </location>
    <ligand>
        <name>phosphate</name>
        <dbReference type="ChEBI" id="CHEBI:43474"/>
        <note>ligand shared between dimeric partners</note>
    </ligand>
</feature>
<dbReference type="Gene3D" id="3.40.50.1580">
    <property type="entry name" value="Nucleoside phosphorylase domain"/>
    <property type="match status" value="1"/>
</dbReference>
<feature type="site" description="Important for catalytic activity" evidence="11">
    <location>
        <position position="248"/>
    </location>
</feature>
<feature type="binding site" description="in other chain" evidence="11">
    <location>
        <begin position="118"/>
        <end position="121"/>
    </location>
    <ligand>
        <name>phosphate</name>
        <dbReference type="ChEBI" id="CHEBI:43474"/>
        <note>ligand shared between dimeric partners</note>
    </ligand>
</feature>
<protein>
    <recommendedName>
        <fullName evidence="11">Purine nucleoside phosphorylase DeoD-type</fullName>
        <shortName evidence="11">PNP</shortName>
        <ecNumber evidence="11">2.4.2.1</ecNumber>
    </recommendedName>
</protein>
<dbReference type="Proteomes" id="UP000008152">
    <property type="component" value="Chromosome I"/>
</dbReference>
<dbReference type="EMBL" id="CP000789">
    <property type="protein sequence ID" value="ABU72321.1"/>
    <property type="molecule type" value="Genomic_DNA"/>
</dbReference>
<keyword evidence="3 11" id="KW-0808">Transferase</keyword>
<feature type="binding site" description="in other chain" evidence="11">
    <location>
        <begin position="234"/>
        <end position="235"/>
    </location>
    <ligand>
        <name>a purine D-ribonucleoside</name>
        <dbReference type="ChEBI" id="CHEBI:142355"/>
        <note>ligand shared between dimeric partners</note>
    </ligand>
</feature>
<feature type="domain" description="Nucleoside phosphorylase" evidence="12">
    <location>
        <begin position="46"/>
        <end position="251"/>
    </location>
</feature>
<dbReference type="HAMAP" id="MF_01627">
    <property type="entry name" value="Pur_nucleosid_phosp"/>
    <property type="match status" value="1"/>
</dbReference>
<evidence type="ECO:0000256" key="2">
    <source>
        <dbReference type="ARBA" id="ARBA00022676"/>
    </source>
</evidence>
<evidence type="ECO:0000256" key="1">
    <source>
        <dbReference type="ARBA" id="ARBA00010456"/>
    </source>
</evidence>
<dbReference type="CDD" id="cd09006">
    <property type="entry name" value="PNP_EcPNPI-like"/>
    <property type="match status" value="1"/>
</dbReference>
<evidence type="ECO:0000256" key="5">
    <source>
        <dbReference type="ARBA" id="ARBA00023950"/>
    </source>
</evidence>
<sequence length="269" mass="29390">MEVLLVGNEIILAKPPVAVRIARDRLRKRNMATPHINAEMGAFADVVLMPGDPLRAKYIAETFLEDVVQVCDVRNMFGYTGTYKGRKISVMGHGMGIPSCSIYVTELIKDFGVKKVIRVGSCGAVNEDIKVRDVVIGMGACTDSKVNRIRFKGHDFAAIADYKMVRAAEEAAKARGVDVKVGNLFSAELFYTPDPEMFDVMDKYGIVGVEMEAAGIYGVAAEYGAKALTICTVSDHIKTGEQTTSDERQTTFNDMMLIALDSVLLGDEE</sequence>
<dbReference type="AlphaFoldDB" id="A7MUX9"/>
<evidence type="ECO:0000259" key="12">
    <source>
        <dbReference type="Pfam" id="PF01048"/>
    </source>
</evidence>
<dbReference type="GO" id="GO:0006152">
    <property type="term" value="P:purine nucleoside catabolic process"/>
    <property type="evidence" value="ECO:0007669"/>
    <property type="project" value="TreeGrafter"/>
</dbReference>
<evidence type="ECO:0000256" key="7">
    <source>
        <dbReference type="ARBA" id="ARBA00050545"/>
    </source>
</evidence>
<comment type="catalytic activity">
    <reaction evidence="7">
        <text>inosine + phosphate = alpha-D-ribose 1-phosphate + hypoxanthine</text>
        <dbReference type="Rhea" id="RHEA:27646"/>
        <dbReference type="ChEBI" id="CHEBI:17368"/>
        <dbReference type="ChEBI" id="CHEBI:17596"/>
        <dbReference type="ChEBI" id="CHEBI:43474"/>
        <dbReference type="ChEBI" id="CHEBI:57720"/>
        <dbReference type="EC" id="2.4.2.1"/>
    </reaction>
    <physiologicalReaction direction="left-to-right" evidence="7">
        <dbReference type="Rhea" id="RHEA:27647"/>
    </physiologicalReaction>
    <physiologicalReaction direction="right-to-left" evidence="7">
        <dbReference type="Rhea" id="RHEA:27648"/>
    </physiologicalReaction>
</comment>
<evidence type="ECO:0000256" key="8">
    <source>
        <dbReference type="ARBA" id="ARBA00051273"/>
    </source>
</evidence>
<feature type="binding site" description="in other chain" evidence="11">
    <location>
        <begin position="210"/>
        <end position="212"/>
    </location>
    <ligand>
        <name>a purine D-ribonucleoside</name>
        <dbReference type="ChEBI" id="CHEBI:142355"/>
        <note>ligand shared between dimeric partners</note>
    </ligand>
</feature>
<accession>A7MUX9</accession>
<feature type="binding site" description="in other chain" evidence="11">
    <location>
        <position position="51"/>
    </location>
    <ligand>
        <name>phosphate</name>
        <dbReference type="ChEBI" id="CHEBI:43474"/>
        <note>ligand shared between dimeric partners</note>
    </ligand>
</feature>
<dbReference type="InterPro" id="IPR000845">
    <property type="entry name" value="Nucleoside_phosphorylase_d"/>
</dbReference>
<evidence type="ECO:0000256" key="6">
    <source>
        <dbReference type="ARBA" id="ARBA00023970"/>
    </source>
</evidence>
<dbReference type="Pfam" id="PF01048">
    <property type="entry name" value="PNP_UDP_1"/>
    <property type="match status" value="1"/>
</dbReference>
<dbReference type="FunFam" id="3.40.50.1580:FF:000002">
    <property type="entry name" value="Purine nucleoside phosphorylase DeoD-type"/>
    <property type="match status" value="1"/>
</dbReference>
<comment type="function">
    <text evidence="11">Catalyzes the reversible phosphorolytic breakdown of the N-glycosidic bond in the beta-(deoxy)ribonucleoside molecules, with the formation of the corresponding free purine bases and pentose-1-phosphate.</text>
</comment>
<reference evidence="13 14" key="1">
    <citation type="submission" date="2007-08" db="EMBL/GenBank/DDBJ databases">
        <authorList>
            <consortium name="The Vibrio harveyi Genome Sequencing Project"/>
            <person name="Bassler B."/>
            <person name="Clifton S.W."/>
            <person name="Fulton L."/>
            <person name="Delehaunty K."/>
            <person name="Fronick C."/>
            <person name="Harrison M."/>
            <person name="Markivic C."/>
            <person name="Fulton R."/>
            <person name="Tin-Wollam A.-M."/>
            <person name="Shah N."/>
            <person name="Pepin K."/>
            <person name="Nash W."/>
            <person name="Thiruvilangam P."/>
            <person name="Bhonagiri V."/>
            <person name="Waters C."/>
            <person name="Tu K.C."/>
            <person name="Irgon J."/>
            <person name="Wilson R.K."/>
        </authorList>
    </citation>
    <scope>NUCLEOTIDE SEQUENCE [LARGE SCALE GENOMIC DNA]</scope>
    <source>
        <strain evidence="14">ATCC BAA-1116 / BB120</strain>
    </source>
</reference>
<evidence type="ECO:0000313" key="13">
    <source>
        <dbReference type="EMBL" id="ABU72321.1"/>
    </source>
</evidence>
<name>A7MUX9_VIBC1</name>
<comment type="catalytic activity">
    <reaction evidence="11">
        <text>a purine 2'-deoxy-D-ribonucleoside + phosphate = a purine nucleobase + 2-deoxy-alpha-D-ribose 1-phosphate</text>
        <dbReference type="Rhea" id="RHEA:36431"/>
        <dbReference type="ChEBI" id="CHEBI:26386"/>
        <dbReference type="ChEBI" id="CHEBI:43474"/>
        <dbReference type="ChEBI" id="CHEBI:57259"/>
        <dbReference type="ChEBI" id="CHEBI:142361"/>
        <dbReference type="EC" id="2.4.2.1"/>
    </reaction>
</comment>
<comment type="catalytic activity">
    <reaction evidence="6">
        <text>guanosine + phosphate = alpha-D-ribose 1-phosphate + guanine</text>
        <dbReference type="Rhea" id="RHEA:13233"/>
        <dbReference type="ChEBI" id="CHEBI:16235"/>
        <dbReference type="ChEBI" id="CHEBI:16750"/>
        <dbReference type="ChEBI" id="CHEBI:43474"/>
        <dbReference type="ChEBI" id="CHEBI:57720"/>
        <dbReference type="EC" id="2.4.2.1"/>
    </reaction>
</comment>
<comment type="similarity">
    <text evidence="1 11">Belongs to the PNP/UDP phosphorylase family.</text>
</comment>
<evidence type="ECO:0000313" key="14">
    <source>
        <dbReference type="Proteomes" id="UP000008152"/>
    </source>
</evidence>
<dbReference type="NCBIfam" id="TIGR00107">
    <property type="entry name" value="deoD"/>
    <property type="match status" value="1"/>
</dbReference>
<dbReference type="InterPro" id="IPR004402">
    <property type="entry name" value="DeoD-type"/>
</dbReference>
<comment type="catalytic activity">
    <reaction evidence="8">
        <text>adenosine + phosphate = alpha-D-ribose 1-phosphate + adenine</text>
        <dbReference type="Rhea" id="RHEA:27642"/>
        <dbReference type="ChEBI" id="CHEBI:16335"/>
        <dbReference type="ChEBI" id="CHEBI:16708"/>
        <dbReference type="ChEBI" id="CHEBI:43474"/>
        <dbReference type="ChEBI" id="CHEBI:57720"/>
        <dbReference type="EC" id="2.4.2.1"/>
    </reaction>
</comment>
<gene>
    <name evidence="11" type="primary">deoD</name>
    <name evidence="13" type="ordered locus">VIBHAR_03374</name>
</gene>
<dbReference type="NCBIfam" id="NF009914">
    <property type="entry name" value="PRK13374.1"/>
    <property type="match status" value="1"/>
</dbReference>
<evidence type="ECO:0000256" key="11">
    <source>
        <dbReference type="HAMAP-Rule" id="MF_01627"/>
    </source>
</evidence>
<dbReference type="GO" id="GO:0047975">
    <property type="term" value="F:guanosine phosphorylase activity"/>
    <property type="evidence" value="ECO:0007669"/>
    <property type="project" value="RHEA"/>
</dbReference>
<dbReference type="PANTHER" id="PTHR43691:SF2">
    <property type="entry name" value="PURINE NUCLEOSIDE PHOSPHORYLASE DEOD-TYPE"/>
    <property type="match status" value="1"/>
</dbReference>
<comment type="subunit">
    <text evidence="10 11">Homohexamer; trimer of homodimers.</text>
</comment>
<dbReference type="EC" id="2.4.2.1" evidence="11"/>
<dbReference type="InterPro" id="IPR035994">
    <property type="entry name" value="Nucleoside_phosphorylase_sf"/>
</dbReference>
<dbReference type="PROSITE" id="PS01232">
    <property type="entry name" value="PNP_UDP_1"/>
    <property type="match status" value="1"/>
</dbReference>
<keyword evidence="2 11" id="KW-0328">Glycosyltransferase</keyword>
<comment type="catalytic activity">
    <reaction evidence="11">
        <text>a purine D-ribonucleoside + phosphate = a purine nucleobase + alpha-D-ribose 1-phosphate</text>
        <dbReference type="Rhea" id="RHEA:19805"/>
        <dbReference type="ChEBI" id="CHEBI:26386"/>
        <dbReference type="ChEBI" id="CHEBI:43474"/>
        <dbReference type="ChEBI" id="CHEBI:57720"/>
        <dbReference type="ChEBI" id="CHEBI:142355"/>
        <dbReference type="EC" id="2.4.2.1"/>
    </reaction>
</comment>
<comment type="catalytic activity">
    <reaction evidence="4">
        <text>2'-deoxyguanosine + phosphate = 2-deoxy-alpha-D-ribose 1-phosphate + guanine</text>
        <dbReference type="Rhea" id="RHEA:27738"/>
        <dbReference type="ChEBI" id="CHEBI:16235"/>
        <dbReference type="ChEBI" id="CHEBI:17172"/>
        <dbReference type="ChEBI" id="CHEBI:43474"/>
        <dbReference type="ChEBI" id="CHEBI:57259"/>
        <dbReference type="EC" id="2.4.2.1"/>
    </reaction>
</comment>
<organism evidence="13 14">
    <name type="scientific">Vibrio campbellii (strain ATCC BAA-1116)</name>
    <dbReference type="NCBI Taxonomy" id="2902295"/>
    <lineage>
        <taxon>Bacteria</taxon>
        <taxon>Pseudomonadati</taxon>
        <taxon>Pseudomonadota</taxon>
        <taxon>Gammaproteobacteria</taxon>
        <taxon>Vibrionales</taxon>
        <taxon>Vibrionaceae</taxon>
        <taxon>Vibrio</taxon>
    </lineage>
</organism>
<feature type="binding site" evidence="11">
    <location>
        <position position="35"/>
    </location>
    <ligand>
        <name>a purine D-ribonucleoside</name>
        <dbReference type="ChEBI" id="CHEBI:142355"/>
        <note>ligand shared between dimeric partners</note>
    </ligand>
</feature>